<reference evidence="2 3" key="1">
    <citation type="submission" date="2019-01" db="EMBL/GenBank/DDBJ databases">
        <authorList>
            <consortium name="Pathogen Informatics"/>
        </authorList>
    </citation>
    <scope>NUCLEOTIDE SEQUENCE [LARGE SCALE GENOMIC DNA]</scope>
    <source>
        <strain evidence="2 3">NCTC10138</strain>
    </source>
</reference>
<dbReference type="InterPro" id="IPR036390">
    <property type="entry name" value="WH_DNA-bd_sf"/>
</dbReference>
<dbReference type="SUPFAM" id="SSF46785">
    <property type="entry name" value="Winged helix' DNA-binding domain"/>
    <property type="match status" value="1"/>
</dbReference>
<gene>
    <name evidence="2" type="ORF">NCTC10138_00292</name>
</gene>
<dbReference type="Pfam" id="PF03551">
    <property type="entry name" value="PadR"/>
    <property type="match status" value="1"/>
</dbReference>
<evidence type="ECO:0000259" key="1">
    <source>
        <dbReference type="Pfam" id="PF03551"/>
    </source>
</evidence>
<proteinExistence type="predicted"/>
<dbReference type="OrthoDB" id="9791785at2"/>
<dbReference type="PANTHER" id="PTHR33169">
    <property type="entry name" value="PADR-FAMILY TRANSCRIPTIONAL REGULATOR"/>
    <property type="match status" value="1"/>
</dbReference>
<dbReference type="InterPro" id="IPR036388">
    <property type="entry name" value="WH-like_DNA-bd_sf"/>
</dbReference>
<dbReference type="AlphaFoldDB" id="A0A449BBX3"/>
<dbReference type="STRING" id="1278311.GCA_000428705_00465"/>
<dbReference type="KEGG" id="aaxa:NCTC10138_00292"/>
<organism evidence="2 3">
    <name type="scientific">Haploplasma axanthum</name>
    <name type="common">Acholeplasma axanthum</name>
    <dbReference type="NCBI Taxonomy" id="29552"/>
    <lineage>
        <taxon>Bacteria</taxon>
        <taxon>Bacillati</taxon>
        <taxon>Mycoplasmatota</taxon>
        <taxon>Mollicutes</taxon>
        <taxon>Acholeplasmatales</taxon>
        <taxon>Acholeplasmataceae</taxon>
        <taxon>Haploplasma</taxon>
    </lineage>
</organism>
<dbReference type="EMBL" id="LR215048">
    <property type="protein sequence ID" value="VEU79939.1"/>
    <property type="molecule type" value="Genomic_DNA"/>
</dbReference>
<accession>A0A449BBX3</accession>
<dbReference type="InterPro" id="IPR005149">
    <property type="entry name" value="Tscrpt_reg_PadR_N"/>
</dbReference>
<dbReference type="Gene3D" id="1.10.10.10">
    <property type="entry name" value="Winged helix-like DNA-binding domain superfamily/Winged helix DNA-binding domain"/>
    <property type="match status" value="1"/>
</dbReference>
<evidence type="ECO:0000313" key="3">
    <source>
        <dbReference type="Proteomes" id="UP000289841"/>
    </source>
</evidence>
<dbReference type="InterPro" id="IPR052509">
    <property type="entry name" value="Metal_resp_DNA-bind_regulator"/>
</dbReference>
<dbReference type="PANTHER" id="PTHR33169:SF14">
    <property type="entry name" value="TRANSCRIPTIONAL REGULATOR RV3488"/>
    <property type="match status" value="1"/>
</dbReference>
<protein>
    <submittedName>
        <fullName evidence="2">Transcriptional regulator, Acidobacterial, PadR-family</fullName>
    </submittedName>
</protein>
<feature type="domain" description="Transcription regulator PadR N-terminal" evidence="1">
    <location>
        <begin position="15"/>
        <end position="90"/>
    </location>
</feature>
<sequence>MISSDYIRGYNDLMILSLLSKSDSYAYLISKQIKEITNGKYLIKETTLYSAFTRLEKNGYIESYYLKVQTGGNQRTYYKITDNGIKYLKEKIEEWNLTKNVVDLIIKWGI</sequence>
<name>A0A449BBX3_HAPAX</name>
<dbReference type="Proteomes" id="UP000289841">
    <property type="component" value="Chromosome"/>
</dbReference>
<evidence type="ECO:0000313" key="2">
    <source>
        <dbReference type="EMBL" id="VEU79939.1"/>
    </source>
</evidence>
<keyword evidence="3" id="KW-1185">Reference proteome</keyword>